<dbReference type="GO" id="GO:0005886">
    <property type="term" value="C:plasma membrane"/>
    <property type="evidence" value="ECO:0007669"/>
    <property type="project" value="UniProtKB-SubCell"/>
</dbReference>
<keyword evidence="6 8" id="KW-1133">Transmembrane helix</keyword>
<comment type="subcellular location">
    <subcellularLocation>
        <location evidence="1">Cell membrane</location>
        <topology evidence="1">Multi-pass membrane protein</topology>
    </subcellularLocation>
</comment>
<keyword evidence="3" id="KW-1003">Cell membrane</keyword>
<dbReference type="STRING" id="1122930.SAMN02745168_1119"/>
<feature type="transmembrane region" description="Helical" evidence="8">
    <location>
        <begin position="235"/>
        <end position="252"/>
    </location>
</feature>
<feature type="transmembrane region" description="Helical" evidence="8">
    <location>
        <begin position="95"/>
        <end position="114"/>
    </location>
</feature>
<keyword evidence="7 8" id="KW-0472">Membrane</keyword>
<name>A0A1W1ZHX6_9FIRM</name>
<sequence>MQAGACSGTIITRFCYSEEVGRLNDFSPLLLALEGTGITFLATVLGASAVFFFKKEVSPQWERGFLGFAAGVMIAASVWSLLIPAIEMAEEQGSIGWVPAAGGFVTGGLFLLLLDRLIPHLHPGSRNPEGPKSPLGRSTLLVLAVTLHNIPEGMAVGLSFGLAAQAGSGVTLAAAFALATGIALQNIPEGAAVALPMKREGLSNGKAFLFGAASGLVEPMGGVAAVLVAGTVQPLMPWFLSFAAGAMIYVVVEELIPEAHLGEHSHVGTGGVMLGFLVMMILDVALG</sequence>
<keyword evidence="5" id="KW-0862">Zinc</keyword>
<accession>A0A1W1ZHX6</accession>
<keyword evidence="4 8" id="KW-0812">Transmembrane</keyword>
<dbReference type="AlphaFoldDB" id="A0A1W1ZHX6"/>
<feature type="transmembrane region" description="Helical" evidence="8">
    <location>
        <begin position="65"/>
        <end position="83"/>
    </location>
</feature>
<evidence type="ECO:0000256" key="3">
    <source>
        <dbReference type="ARBA" id="ARBA00022475"/>
    </source>
</evidence>
<dbReference type="PANTHER" id="PTHR11040">
    <property type="entry name" value="ZINC/IRON TRANSPORTER"/>
    <property type="match status" value="1"/>
</dbReference>
<feature type="transmembrane region" description="Helical" evidence="8">
    <location>
        <begin position="207"/>
        <end position="229"/>
    </location>
</feature>
<dbReference type="Proteomes" id="UP000192790">
    <property type="component" value="Unassembled WGS sequence"/>
</dbReference>
<organism evidence="9 10">
    <name type="scientific">Papillibacter cinnamivorans DSM 12816</name>
    <dbReference type="NCBI Taxonomy" id="1122930"/>
    <lineage>
        <taxon>Bacteria</taxon>
        <taxon>Bacillati</taxon>
        <taxon>Bacillota</taxon>
        <taxon>Clostridia</taxon>
        <taxon>Eubacteriales</taxon>
        <taxon>Oscillospiraceae</taxon>
        <taxon>Papillibacter</taxon>
    </lineage>
</organism>
<dbReference type="Pfam" id="PF02535">
    <property type="entry name" value="Zip"/>
    <property type="match status" value="1"/>
</dbReference>
<proteinExistence type="inferred from homology"/>
<keyword evidence="10" id="KW-1185">Reference proteome</keyword>
<gene>
    <name evidence="9" type="ORF">SAMN02745168_1119</name>
</gene>
<evidence type="ECO:0000313" key="10">
    <source>
        <dbReference type="Proteomes" id="UP000192790"/>
    </source>
</evidence>
<feature type="transmembrane region" description="Helical" evidence="8">
    <location>
        <begin position="29"/>
        <end position="53"/>
    </location>
</feature>
<dbReference type="InterPro" id="IPR003689">
    <property type="entry name" value="ZIP"/>
</dbReference>
<dbReference type="EMBL" id="FWXW01000002">
    <property type="protein sequence ID" value="SMC47977.1"/>
    <property type="molecule type" value="Genomic_DNA"/>
</dbReference>
<evidence type="ECO:0000256" key="5">
    <source>
        <dbReference type="ARBA" id="ARBA00022833"/>
    </source>
</evidence>
<evidence type="ECO:0000256" key="6">
    <source>
        <dbReference type="ARBA" id="ARBA00022989"/>
    </source>
</evidence>
<evidence type="ECO:0000256" key="7">
    <source>
        <dbReference type="ARBA" id="ARBA00023136"/>
    </source>
</evidence>
<dbReference type="GO" id="GO:0005385">
    <property type="term" value="F:zinc ion transmembrane transporter activity"/>
    <property type="evidence" value="ECO:0007669"/>
    <property type="project" value="TreeGrafter"/>
</dbReference>
<feature type="transmembrane region" description="Helical" evidence="8">
    <location>
        <begin position="264"/>
        <end position="286"/>
    </location>
</feature>
<evidence type="ECO:0000256" key="1">
    <source>
        <dbReference type="ARBA" id="ARBA00004651"/>
    </source>
</evidence>
<protein>
    <submittedName>
        <fullName evidence="9">Zinc transporter, ZIP family</fullName>
    </submittedName>
</protein>
<evidence type="ECO:0000256" key="2">
    <source>
        <dbReference type="ARBA" id="ARBA00006939"/>
    </source>
</evidence>
<comment type="similarity">
    <text evidence="2">Belongs to the ZIP transporter (TC 2.A.5) family.</text>
</comment>
<dbReference type="PANTHER" id="PTHR11040:SF211">
    <property type="entry name" value="ZINC TRANSPORTER ZIP11"/>
    <property type="match status" value="1"/>
</dbReference>
<reference evidence="9 10" key="1">
    <citation type="submission" date="2017-04" db="EMBL/GenBank/DDBJ databases">
        <authorList>
            <person name="Afonso C.L."/>
            <person name="Miller P.J."/>
            <person name="Scott M.A."/>
            <person name="Spackman E."/>
            <person name="Goraichik I."/>
            <person name="Dimitrov K.M."/>
            <person name="Suarez D.L."/>
            <person name="Swayne D.E."/>
        </authorList>
    </citation>
    <scope>NUCLEOTIDE SEQUENCE [LARGE SCALE GENOMIC DNA]</scope>
    <source>
        <strain evidence="9 10">DSM 12816</strain>
    </source>
</reference>
<evidence type="ECO:0000256" key="4">
    <source>
        <dbReference type="ARBA" id="ARBA00022692"/>
    </source>
</evidence>
<evidence type="ECO:0000256" key="8">
    <source>
        <dbReference type="SAM" id="Phobius"/>
    </source>
</evidence>
<evidence type="ECO:0000313" key="9">
    <source>
        <dbReference type="EMBL" id="SMC47977.1"/>
    </source>
</evidence>